<name>A0ABQ9DHX2_9PASS</name>
<proteinExistence type="predicted"/>
<organism evidence="2 3">
    <name type="scientific">Willisornis vidua</name>
    <name type="common">Xingu scale-backed antbird</name>
    <dbReference type="NCBI Taxonomy" id="1566151"/>
    <lineage>
        <taxon>Eukaryota</taxon>
        <taxon>Metazoa</taxon>
        <taxon>Chordata</taxon>
        <taxon>Craniata</taxon>
        <taxon>Vertebrata</taxon>
        <taxon>Euteleostomi</taxon>
        <taxon>Archelosauria</taxon>
        <taxon>Archosauria</taxon>
        <taxon>Dinosauria</taxon>
        <taxon>Saurischia</taxon>
        <taxon>Theropoda</taxon>
        <taxon>Coelurosauria</taxon>
        <taxon>Aves</taxon>
        <taxon>Neognathae</taxon>
        <taxon>Neoaves</taxon>
        <taxon>Telluraves</taxon>
        <taxon>Australaves</taxon>
        <taxon>Passeriformes</taxon>
        <taxon>Thamnophilidae</taxon>
        <taxon>Willisornis</taxon>
    </lineage>
</organism>
<dbReference type="EMBL" id="WHWB01033566">
    <property type="protein sequence ID" value="KAJ7418878.1"/>
    <property type="molecule type" value="Genomic_DNA"/>
</dbReference>
<evidence type="ECO:0000313" key="3">
    <source>
        <dbReference type="Proteomes" id="UP001145742"/>
    </source>
</evidence>
<evidence type="ECO:0000256" key="1">
    <source>
        <dbReference type="SAM" id="MobiDB-lite"/>
    </source>
</evidence>
<sequence>MPQRHVLVMADISFRITIVLMLDSDSFLDYSISLFITKRYAINSAQQDDSRLARGQYQTDPHIIVGQCCVFMSHLVPGVPDLESHCQRDSTNVQMYVHMCRLKHIRENINMEQRDRKPWRASKEPLCAEEEEVDEDRGSQRPQAQFNKGGNWEGTELELDMWTVVIE</sequence>
<protein>
    <submittedName>
        <fullName evidence="2">Uncharacterized protein</fullName>
    </submittedName>
</protein>
<feature type="compositionally biased region" description="Basic and acidic residues" evidence="1">
    <location>
        <begin position="114"/>
        <end position="123"/>
    </location>
</feature>
<dbReference type="Proteomes" id="UP001145742">
    <property type="component" value="Unassembled WGS sequence"/>
</dbReference>
<accession>A0ABQ9DHX2</accession>
<reference evidence="2" key="1">
    <citation type="submission" date="2019-10" db="EMBL/GenBank/DDBJ databases">
        <authorList>
            <person name="Soares A.E.R."/>
            <person name="Aleixo A."/>
            <person name="Schneider P."/>
            <person name="Miyaki C.Y."/>
            <person name="Schneider M.P."/>
            <person name="Mello C."/>
            <person name="Vasconcelos A.T.R."/>
        </authorList>
    </citation>
    <scope>NUCLEOTIDE SEQUENCE</scope>
    <source>
        <tissue evidence="2">Muscle</tissue>
    </source>
</reference>
<feature type="region of interest" description="Disordered" evidence="1">
    <location>
        <begin position="114"/>
        <end position="152"/>
    </location>
</feature>
<keyword evidence="3" id="KW-1185">Reference proteome</keyword>
<comment type="caution">
    <text evidence="2">The sequence shown here is derived from an EMBL/GenBank/DDBJ whole genome shotgun (WGS) entry which is preliminary data.</text>
</comment>
<gene>
    <name evidence="2" type="ORF">WISP_57080</name>
</gene>
<evidence type="ECO:0000313" key="2">
    <source>
        <dbReference type="EMBL" id="KAJ7418878.1"/>
    </source>
</evidence>